<proteinExistence type="predicted"/>
<sequence length="146" mass="16094">MRALLLSLLLVFGLSATPARAADVIETISAQRVVDLLGQAGFVGAEIDADEDVLVNMQGYRVLILVGTYKGKNLSMRFALAGTKATHETVNQFDTEKRFGRAYLDRDGDPVLEADLDLEGGVTEARVVDYFRTYNQLMVHFLRAVL</sequence>
<name>A0A4V2UWX3_9GAMM</name>
<feature type="signal peptide" evidence="1">
    <location>
        <begin position="1"/>
        <end position="21"/>
    </location>
</feature>
<keyword evidence="3" id="KW-1185">Reference proteome</keyword>
<organism evidence="2 3">
    <name type="scientific">Pseudofulvimonas gallinarii</name>
    <dbReference type="NCBI Taxonomy" id="634155"/>
    <lineage>
        <taxon>Bacteria</taxon>
        <taxon>Pseudomonadati</taxon>
        <taxon>Pseudomonadota</taxon>
        <taxon>Gammaproteobacteria</taxon>
        <taxon>Lysobacterales</taxon>
        <taxon>Rhodanobacteraceae</taxon>
        <taxon>Pseudofulvimonas</taxon>
    </lineage>
</organism>
<dbReference type="InterPro" id="IPR019660">
    <property type="entry name" value="Put_sensory_transdc_reg_YbjN"/>
</dbReference>
<evidence type="ECO:0000313" key="3">
    <source>
        <dbReference type="Proteomes" id="UP000294599"/>
    </source>
</evidence>
<dbReference type="AlphaFoldDB" id="A0A4V2UWX3"/>
<accession>A0A4V2UWX3</accession>
<dbReference type="Pfam" id="PF10722">
    <property type="entry name" value="YbjN"/>
    <property type="match status" value="1"/>
</dbReference>
<gene>
    <name evidence="2" type="ORF">EDC25_101195</name>
</gene>
<evidence type="ECO:0000313" key="2">
    <source>
        <dbReference type="EMBL" id="TCT01328.1"/>
    </source>
</evidence>
<evidence type="ECO:0000256" key="1">
    <source>
        <dbReference type="SAM" id="SignalP"/>
    </source>
</evidence>
<reference evidence="2 3" key="1">
    <citation type="submission" date="2019-03" db="EMBL/GenBank/DDBJ databases">
        <title>Genomic Encyclopedia of Type Strains, Phase IV (KMG-IV): sequencing the most valuable type-strain genomes for metagenomic binning, comparative biology and taxonomic classification.</title>
        <authorList>
            <person name="Goeker M."/>
        </authorList>
    </citation>
    <scope>NUCLEOTIDE SEQUENCE [LARGE SCALE GENOMIC DNA]</scope>
    <source>
        <strain evidence="2 3">DSM 21944</strain>
    </source>
</reference>
<protein>
    <submittedName>
        <fullName evidence="2">Putative sensory transduction regulator</fullName>
    </submittedName>
</protein>
<comment type="caution">
    <text evidence="2">The sequence shown here is derived from an EMBL/GenBank/DDBJ whole genome shotgun (WGS) entry which is preliminary data.</text>
</comment>
<dbReference type="OrthoDB" id="33037at2"/>
<dbReference type="RefSeq" id="WP_123521921.1">
    <property type="nucleotide sequence ID" value="NZ_JBHLWF010000005.1"/>
</dbReference>
<keyword evidence="1" id="KW-0732">Signal</keyword>
<dbReference type="EMBL" id="SMAF01000001">
    <property type="protein sequence ID" value="TCT01328.1"/>
    <property type="molecule type" value="Genomic_DNA"/>
</dbReference>
<dbReference type="CDD" id="cd17511">
    <property type="entry name" value="YbjN_AmyR-like"/>
    <property type="match status" value="1"/>
</dbReference>
<feature type="chain" id="PRO_5030104802" evidence="1">
    <location>
        <begin position="22"/>
        <end position="146"/>
    </location>
</feature>
<dbReference type="Proteomes" id="UP000294599">
    <property type="component" value="Unassembled WGS sequence"/>
</dbReference>